<sequence>METITFQTNVKAIDFPIIEEILKKFKAKDIKIIKEKKDETEMTEEEFLAKIDRSMKSKRTKVTVEELRAKYLKKS</sequence>
<organism evidence="1 2">
    <name type="scientific">Capnocytophaga gingivalis</name>
    <dbReference type="NCBI Taxonomy" id="1017"/>
    <lineage>
        <taxon>Bacteria</taxon>
        <taxon>Pseudomonadati</taxon>
        <taxon>Bacteroidota</taxon>
        <taxon>Flavobacteriia</taxon>
        <taxon>Flavobacteriales</taxon>
        <taxon>Flavobacteriaceae</taxon>
        <taxon>Capnocytophaga</taxon>
    </lineage>
</organism>
<protein>
    <recommendedName>
        <fullName evidence="3">Toxin-antitoxin system, antitoxin component, ribbon-helix-helix domain protein</fullName>
    </recommendedName>
</protein>
<name>A0ABU5Z477_9FLAO</name>
<evidence type="ECO:0008006" key="3">
    <source>
        <dbReference type="Google" id="ProtNLM"/>
    </source>
</evidence>
<proteinExistence type="predicted"/>
<keyword evidence="2" id="KW-1185">Reference proteome</keyword>
<evidence type="ECO:0000313" key="1">
    <source>
        <dbReference type="EMBL" id="MEB3073756.1"/>
    </source>
</evidence>
<dbReference type="Proteomes" id="UP001311730">
    <property type="component" value="Unassembled WGS sequence"/>
</dbReference>
<gene>
    <name evidence="1" type="ORF">VJJ08_00385</name>
</gene>
<reference evidence="1 2" key="1">
    <citation type="submission" date="2023-12" db="EMBL/GenBank/DDBJ databases">
        <title>Genomic sequences of Capnocytophaga and Parvimonas strains.</title>
        <authorList>
            <person name="Watt R.M."/>
            <person name="Wang M."/>
            <person name="Yang T."/>
            <person name="Tong W.M."/>
        </authorList>
    </citation>
    <scope>NUCLEOTIDE SEQUENCE [LARGE SCALE GENOMIC DNA]</scope>
    <source>
        <strain evidence="1 2">CCUG 13096</strain>
    </source>
</reference>
<dbReference type="EMBL" id="JAYKBW010000001">
    <property type="protein sequence ID" value="MEB3073756.1"/>
    <property type="molecule type" value="Genomic_DNA"/>
</dbReference>
<comment type="caution">
    <text evidence="1">The sequence shown here is derived from an EMBL/GenBank/DDBJ whole genome shotgun (WGS) entry which is preliminary data.</text>
</comment>
<dbReference type="RefSeq" id="WP_323982301.1">
    <property type="nucleotide sequence ID" value="NZ_JAYKBW010000001.1"/>
</dbReference>
<accession>A0ABU5Z477</accession>
<evidence type="ECO:0000313" key="2">
    <source>
        <dbReference type="Proteomes" id="UP001311730"/>
    </source>
</evidence>